<protein>
    <submittedName>
        <fullName evidence="3">Uncharacterized protein</fullName>
    </submittedName>
</protein>
<sequence>MIKNRAARRLGLAALGSLALGTGMAHADTVNGSGSAAITKDVETVRNLAEAEAKRSIIREMLQRTLGERRMGEVTSAQIERFASQLRPDMITARSSSRVGTTFTVTLTADVDQAWFRAMLADAEIDSASRRADNNRQMILVYLDREDGTASDLSKPAEVEVSYDRRTGDSFSDHSVVTASSRENAASSSSRASASTSASASASSHNVSGAQHSQANGAYRESGTAAYGASGVNGSVAGKARSSSSGGYSGASSSNYSDQGSSAAMTKSASASSAKSASAYSASSKFSDRTNVDAETHDDVSFHSRVVYQQGPRTSDGDTAVIALSGSLLRYDVQVSNARMAMAEFFKGPPPRYSALKNDPRFNAFLSFVATRNSPYFLGGKLAITQTGTDGASGQAACSGVLEASANVSADGRMLGGNTYNAQALGSSPEECAGKLTSRLADQAASDMGPAIQNHWRRQASAQAGQVSTQLAGYVLVLRAPRLDMAMQADLMDALGSLPGVSNPAFVSSNATELQVNVTYAGAAPLQFALYQKLRDKPAFAGMQVSAEGRSVLLCIQECGIKR</sequence>
<reference evidence="3 4" key="1">
    <citation type="submission" date="2023-02" db="EMBL/GenBank/DDBJ databases">
        <title>Genome sequence of Novosphingobium humi KACC 19094.</title>
        <authorList>
            <person name="Kim S."/>
            <person name="Heo J."/>
            <person name="Kwon S.-W."/>
        </authorList>
    </citation>
    <scope>NUCLEOTIDE SEQUENCE [LARGE SCALE GENOMIC DNA]</scope>
    <source>
        <strain evidence="3 4">KACC 19094</strain>
        <plasmid evidence="3 4">unnamed3</plasmid>
    </source>
</reference>
<evidence type="ECO:0000256" key="1">
    <source>
        <dbReference type="SAM" id="MobiDB-lite"/>
    </source>
</evidence>
<keyword evidence="2" id="KW-0732">Signal</keyword>
<proteinExistence type="predicted"/>
<accession>A0ABY7U7G2</accession>
<geneLocation type="plasmid" evidence="3 4">
    <name>unnamed3</name>
</geneLocation>
<evidence type="ECO:0000256" key="2">
    <source>
        <dbReference type="SAM" id="SignalP"/>
    </source>
</evidence>
<feature type="chain" id="PRO_5047116253" evidence="2">
    <location>
        <begin position="28"/>
        <end position="563"/>
    </location>
</feature>
<dbReference type="EMBL" id="CP117420">
    <property type="protein sequence ID" value="WCT80249.1"/>
    <property type="molecule type" value="Genomic_DNA"/>
</dbReference>
<keyword evidence="3" id="KW-0614">Plasmid</keyword>
<organism evidence="3 4">
    <name type="scientific">Novosphingobium humi</name>
    <dbReference type="NCBI Taxonomy" id="2282397"/>
    <lineage>
        <taxon>Bacteria</taxon>
        <taxon>Pseudomonadati</taxon>
        <taxon>Pseudomonadota</taxon>
        <taxon>Alphaproteobacteria</taxon>
        <taxon>Sphingomonadales</taxon>
        <taxon>Sphingomonadaceae</taxon>
        <taxon>Novosphingobium</taxon>
    </lineage>
</organism>
<feature type="region of interest" description="Disordered" evidence="1">
    <location>
        <begin position="237"/>
        <end position="262"/>
    </location>
</feature>
<evidence type="ECO:0000313" key="4">
    <source>
        <dbReference type="Proteomes" id="UP001218231"/>
    </source>
</evidence>
<feature type="compositionally biased region" description="Low complexity" evidence="1">
    <location>
        <begin position="179"/>
        <end position="204"/>
    </location>
</feature>
<dbReference type="RefSeq" id="WP_273620516.1">
    <property type="nucleotide sequence ID" value="NZ_CP117420.1"/>
</dbReference>
<dbReference type="Proteomes" id="UP001218231">
    <property type="component" value="Plasmid unnamed3"/>
</dbReference>
<keyword evidence="4" id="KW-1185">Reference proteome</keyword>
<feature type="region of interest" description="Disordered" evidence="1">
    <location>
        <begin position="164"/>
        <end position="217"/>
    </location>
</feature>
<evidence type="ECO:0000313" key="3">
    <source>
        <dbReference type="EMBL" id="WCT80249.1"/>
    </source>
</evidence>
<gene>
    <name evidence="3" type="ORF">PQ457_22145</name>
</gene>
<feature type="compositionally biased region" description="Polar residues" evidence="1">
    <location>
        <begin position="205"/>
        <end position="216"/>
    </location>
</feature>
<feature type="signal peptide" evidence="2">
    <location>
        <begin position="1"/>
        <end position="27"/>
    </location>
</feature>
<name>A0ABY7U7G2_9SPHN</name>